<dbReference type="InterPro" id="IPR014710">
    <property type="entry name" value="RmlC-like_jellyroll"/>
</dbReference>
<evidence type="ECO:0000256" key="1">
    <source>
        <dbReference type="ARBA" id="ARBA00005181"/>
    </source>
</evidence>
<keyword evidence="5 8" id="KW-0456">Lyase</keyword>
<dbReference type="Pfam" id="PF06339">
    <property type="entry name" value="Ectoine_synth"/>
    <property type="match status" value="1"/>
</dbReference>
<proteinExistence type="inferred from homology"/>
<dbReference type="EMBL" id="LIUT01000001">
    <property type="protein sequence ID" value="KOR89274.1"/>
    <property type="molecule type" value="Genomic_DNA"/>
</dbReference>
<dbReference type="OrthoDB" id="4406415at2"/>
<evidence type="ECO:0000256" key="9">
    <source>
        <dbReference type="SAM" id="MobiDB-lite"/>
    </source>
</evidence>
<accession>A0A0M1P5F8</accession>
<dbReference type="EC" id="4.2.1.108" evidence="3 8"/>
<gene>
    <name evidence="8 10" type="primary">ectC</name>
    <name evidence="10" type="ORF">AM231_09010</name>
</gene>
<evidence type="ECO:0000256" key="3">
    <source>
        <dbReference type="ARBA" id="ARBA00013192"/>
    </source>
</evidence>
<dbReference type="Gene3D" id="2.60.120.10">
    <property type="entry name" value="Jelly Rolls"/>
    <property type="match status" value="1"/>
</dbReference>
<comment type="pathway">
    <text evidence="1 8">Amine and polyamine biosynthesis; ectoine biosynthesis; L-ectoine from L-aspartate 4-semialdehyde: step 3/3.</text>
</comment>
<dbReference type="HAMAP" id="MF_01255">
    <property type="entry name" value="Ectoine_synth"/>
    <property type="match status" value="1"/>
</dbReference>
<dbReference type="InterPro" id="IPR011051">
    <property type="entry name" value="RmlC_Cupin_sf"/>
</dbReference>
<dbReference type="InterPro" id="IPR010462">
    <property type="entry name" value="Ectoine_synth"/>
</dbReference>
<protein>
    <recommendedName>
        <fullName evidence="4 8">L-ectoine synthase</fullName>
        <ecNumber evidence="3 8">4.2.1.108</ecNumber>
    </recommendedName>
    <alternativeName>
        <fullName evidence="6 8">N-acetyldiaminobutyrate dehydratase</fullName>
    </alternativeName>
</protein>
<feature type="region of interest" description="Disordered" evidence="9">
    <location>
        <begin position="119"/>
        <end position="142"/>
    </location>
</feature>
<evidence type="ECO:0000256" key="2">
    <source>
        <dbReference type="ARBA" id="ARBA00009637"/>
    </source>
</evidence>
<evidence type="ECO:0000256" key="8">
    <source>
        <dbReference type="HAMAP-Rule" id="MF_01255"/>
    </source>
</evidence>
<dbReference type="CDD" id="cd06978">
    <property type="entry name" value="cupin_EctC"/>
    <property type="match status" value="1"/>
</dbReference>
<dbReference type="PATRIC" id="fig|1705565.3.peg.3770"/>
<evidence type="ECO:0000256" key="5">
    <source>
        <dbReference type="ARBA" id="ARBA00023239"/>
    </source>
</evidence>
<dbReference type="SUPFAM" id="SSF51182">
    <property type="entry name" value="RmlC-like cupins"/>
    <property type="match status" value="1"/>
</dbReference>
<evidence type="ECO:0000313" key="11">
    <source>
        <dbReference type="Proteomes" id="UP000036932"/>
    </source>
</evidence>
<dbReference type="Proteomes" id="UP000036932">
    <property type="component" value="Unassembled WGS sequence"/>
</dbReference>
<dbReference type="AlphaFoldDB" id="A0A0M1P5F8"/>
<comment type="catalytic activity">
    <reaction evidence="7 8">
        <text>(2S)-4-acetamido-2-aminobutanoate = L-ectoine + H2O</text>
        <dbReference type="Rhea" id="RHEA:17281"/>
        <dbReference type="ChEBI" id="CHEBI:15377"/>
        <dbReference type="ChEBI" id="CHEBI:58515"/>
        <dbReference type="ChEBI" id="CHEBI:58929"/>
        <dbReference type="EC" id="4.2.1.108"/>
    </reaction>
</comment>
<dbReference type="GO" id="GO:0033990">
    <property type="term" value="F:ectoine synthase activity"/>
    <property type="evidence" value="ECO:0007669"/>
    <property type="project" value="UniProtKB-EC"/>
</dbReference>
<comment type="caution">
    <text evidence="10">The sequence shown here is derived from an EMBL/GenBank/DDBJ whole genome shotgun (WGS) entry which is preliminary data.</text>
</comment>
<dbReference type="NCBIfam" id="NF009806">
    <property type="entry name" value="PRK13290.1"/>
    <property type="match status" value="1"/>
</dbReference>
<dbReference type="PANTHER" id="PTHR39289">
    <property type="match status" value="1"/>
</dbReference>
<evidence type="ECO:0000256" key="7">
    <source>
        <dbReference type="ARBA" id="ARBA00048714"/>
    </source>
</evidence>
<reference evidence="11" key="1">
    <citation type="submission" date="2015-08" db="EMBL/GenBank/DDBJ databases">
        <title>Genome sequencing project for genomic taxonomy and phylogenomics of Bacillus-like bacteria.</title>
        <authorList>
            <person name="Liu B."/>
            <person name="Wang J."/>
            <person name="Zhu Y."/>
            <person name="Liu G."/>
            <person name="Chen Q."/>
            <person name="Chen Z."/>
            <person name="Lan J."/>
            <person name="Che J."/>
            <person name="Ge C."/>
            <person name="Shi H."/>
            <person name="Pan Z."/>
            <person name="Liu X."/>
        </authorList>
    </citation>
    <scope>NUCLEOTIDE SEQUENCE [LARGE SCALE GENOMIC DNA]</scope>
    <source>
        <strain evidence="11">FJAT-22460</strain>
    </source>
</reference>
<dbReference type="PANTHER" id="PTHR39289:SF1">
    <property type="entry name" value="L-ECTOINE SYNTHASE"/>
    <property type="match status" value="1"/>
</dbReference>
<evidence type="ECO:0000313" key="10">
    <source>
        <dbReference type="EMBL" id="KOR89274.1"/>
    </source>
</evidence>
<dbReference type="UniPathway" id="UPA00067">
    <property type="reaction ID" value="UER00123"/>
</dbReference>
<evidence type="ECO:0000256" key="4">
    <source>
        <dbReference type="ARBA" id="ARBA00019707"/>
    </source>
</evidence>
<sequence length="142" mass="16001">MIVKQLEDILGTENDVDTPTWNSRRLLLKKDGMGFSLHDTIIKAGTETMIWYKHHVEAVYCIEGEGEIEVVQENKTYPIKPGTMYALNGNEKHFLRAHSNNDMRMVCVFNPPITGREVHDEDGAYAPSVDEPEISSGISGHE</sequence>
<name>A0A0M1P5F8_9BACL</name>
<dbReference type="RefSeq" id="WP_054402325.1">
    <property type="nucleotide sequence ID" value="NZ_LIUT01000001.1"/>
</dbReference>
<organism evidence="10 11">
    <name type="scientific">Paenibacillus solani</name>
    <dbReference type="NCBI Taxonomy" id="1705565"/>
    <lineage>
        <taxon>Bacteria</taxon>
        <taxon>Bacillati</taxon>
        <taxon>Bacillota</taxon>
        <taxon>Bacilli</taxon>
        <taxon>Bacillales</taxon>
        <taxon>Paenibacillaceae</taxon>
        <taxon>Paenibacillus</taxon>
    </lineage>
</organism>
<evidence type="ECO:0000256" key="6">
    <source>
        <dbReference type="ARBA" id="ARBA00033271"/>
    </source>
</evidence>
<keyword evidence="11" id="KW-1185">Reference proteome</keyword>
<comment type="function">
    <text evidence="8">Catalyzes the circularization of gamma-N-acetyl-alpha,gamma-diaminobutyric acid (ADABA) to ectoine (1,4,5,6-tetrahydro-2-methyl-4-pyrimidine carboxylic acid), which is an excellent osmoprotectant.</text>
</comment>
<comment type="similarity">
    <text evidence="2 8">Belongs to the ectoine synthase family.</text>
</comment>
<dbReference type="GO" id="GO:0019491">
    <property type="term" value="P:ectoine biosynthetic process"/>
    <property type="evidence" value="ECO:0007669"/>
    <property type="project" value="UniProtKB-UniRule"/>
</dbReference>